<proteinExistence type="predicted"/>
<gene>
    <name evidence="1" type="ORF">vBValSX1_52</name>
</gene>
<accession>A0A6M9Z7V9</accession>
<protein>
    <submittedName>
        <fullName evidence="1">Uncharacterized protein</fullName>
    </submittedName>
</protein>
<organism evidence="1 2">
    <name type="scientific">Vibrio phage vB_ValS_X1</name>
    <dbReference type="NCBI Taxonomy" id="2736341"/>
    <lineage>
        <taxon>Viruses</taxon>
        <taxon>Duplodnaviria</taxon>
        <taxon>Heunggongvirae</taxon>
        <taxon>Uroviricota</taxon>
        <taxon>Caudoviricetes</taxon>
        <taxon>Demerecviridae</taxon>
        <taxon>Pogseptimavirus</taxon>
        <taxon>Pogseptimavirus VspSw1</taxon>
    </lineage>
</organism>
<sequence length="61" mass="7012">MSKFVQCNICGETHFCNVKDYVTTTGTVLDVIVCDGCGKFYREPEDAINMDNGKWKWKKDE</sequence>
<evidence type="ECO:0000313" key="2">
    <source>
        <dbReference type="Proteomes" id="UP000509161"/>
    </source>
</evidence>
<evidence type="ECO:0000313" key="1">
    <source>
        <dbReference type="EMBL" id="QKN88445.1"/>
    </source>
</evidence>
<dbReference type="EMBL" id="MT442039">
    <property type="protein sequence ID" value="QKN88445.1"/>
    <property type="molecule type" value="Genomic_DNA"/>
</dbReference>
<name>A0A6M9Z7V9_9CAUD</name>
<dbReference type="Proteomes" id="UP000509161">
    <property type="component" value="Segment"/>
</dbReference>
<reference evidence="1 2" key="1">
    <citation type="submission" date="2020-05" db="EMBL/GenBank/DDBJ databases">
        <title>Biological and Genomic Analysis of Vibrio Phage vB_ValS_X1 Sheds Novel Insights into Evolution and Interaction of Vibrio-phage.</title>
        <authorList>
            <person name="Zhong W."/>
            <person name="Yang Y."/>
            <person name="Cai L."/>
            <person name="Xu J."/>
            <person name="Zhang R."/>
        </authorList>
    </citation>
    <scope>NUCLEOTIDE SEQUENCE [LARGE SCALE GENOMIC DNA]</scope>
</reference>